<evidence type="ECO:0000256" key="9">
    <source>
        <dbReference type="ARBA" id="ARBA00023010"/>
    </source>
</evidence>
<comment type="subcellular location">
    <subcellularLocation>
        <location evidence="1">Endoplasmic reticulum membrane</location>
        <topology evidence="1">Multi-pass membrane protein</topology>
    </subcellularLocation>
</comment>
<keyword evidence="7" id="KW-0653">Protein transport</keyword>
<dbReference type="AlphaFoldDB" id="A0A8H7CGB6"/>
<dbReference type="GO" id="GO:0005789">
    <property type="term" value="C:endoplasmic reticulum membrane"/>
    <property type="evidence" value="ECO:0007669"/>
    <property type="project" value="UniProtKB-SubCell"/>
</dbReference>
<feature type="transmembrane region" description="Helical" evidence="11">
    <location>
        <begin position="125"/>
        <end position="147"/>
    </location>
</feature>
<evidence type="ECO:0000313" key="12">
    <source>
        <dbReference type="EMBL" id="KAF7334438.1"/>
    </source>
</evidence>
<feature type="transmembrane region" description="Helical" evidence="11">
    <location>
        <begin position="188"/>
        <end position="208"/>
    </location>
</feature>
<proteinExistence type="inferred from homology"/>
<keyword evidence="6" id="KW-0256">Endoplasmic reticulum</keyword>
<protein>
    <recommendedName>
        <fullName evidence="3">Translocation protein SEC62</fullName>
    </recommendedName>
</protein>
<comment type="caution">
    <text evidence="12">The sequence shown here is derived from an EMBL/GenBank/DDBJ whole genome shotgun (WGS) entry which is preliminary data.</text>
</comment>
<dbReference type="PANTHER" id="PTHR12443:SF9">
    <property type="entry name" value="TRANSLOCATION PROTEIN SEC62"/>
    <property type="match status" value="1"/>
</dbReference>
<dbReference type="OrthoDB" id="200187at2759"/>
<comment type="similarity">
    <text evidence="2">Belongs to the SEC62 family.</text>
</comment>
<dbReference type="PANTHER" id="PTHR12443">
    <property type="entry name" value="TRANSLOCATION PROTEIN SEC62"/>
    <property type="match status" value="1"/>
</dbReference>
<evidence type="ECO:0000256" key="1">
    <source>
        <dbReference type="ARBA" id="ARBA00004477"/>
    </source>
</evidence>
<evidence type="ECO:0000256" key="4">
    <source>
        <dbReference type="ARBA" id="ARBA00022448"/>
    </source>
</evidence>
<evidence type="ECO:0000256" key="3">
    <source>
        <dbReference type="ARBA" id="ARBA00021257"/>
    </source>
</evidence>
<evidence type="ECO:0000256" key="10">
    <source>
        <dbReference type="ARBA" id="ARBA00023136"/>
    </source>
</evidence>
<keyword evidence="8 11" id="KW-1133">Transmembrane helix</keyword>
<reference evidence="12" key="1">
    <citation type="submission" date="2020-05" db="EMBL/GenBank/DDBJ databases">
        <title>Mycena genomes resolve the evolution of fungal bioluminescence.</title>
        <authorList>
            <person name="Tsai I.J."/>
        </authorList>
    </citation>
    <scope>NUCLEOTIDE SEQUENCE</scope>
    <source>
        <strain evidence="12">CCC161011</strain>
    </source>
</reference>
<accession>A0A8H7CGB6</accession>
<keyword evidence="9" id="KW-0811">Translocation</keyword>
<feature type="transmembrane region" description="Helical" evidence="11">
    <location>
        <begin position="154"/>
        <end position="176"/>
    </location>
</feature>
<name>A0A8H7CGB6_9AGAR</name>
<keyword evidence="4" id="KW-0813">Transport</keyword>
<evidence type="ECO:0000256" key="6">
    <source>
        <dbReference type="ARBA" id="ARBA00022824"/>
    </source>
</evidence>
<evidence type="ECO:0000313" key="13">
    <source>
        <dbReference type="Proteomes" id="UP000620124"/>
    </source>
</evidence>
<evidence type="ECO:0000256" key="7">
    <source>
        <dbReference type="ARBA" id="ARBA00022927"/>
    </source>
</evidence>
<evidence type="ECO:0000256" key="8">
    <source>
        <dbReference type="ARBA" id="ARBA00022989"/>
    </source>
</evidence>
<keyword evidence="10 11" id="KW-0472">Membrane</keyword>
<evidence type="ECO:0000256" key="5">
    <source>
        <dbReference type="ARBA" id="ARBA00022692"/>
    </source>
</evidence>
<dbReference type="Proteomes" id="UP000620124">
    <property type="component" value="Unassembled WGS sequence"/>
</dbReference>
<keyword evidence="5 11" id="KW-0812">Transmembrane</keyword>
<sequence>MEEQQANAPEDVKNVVIFLRSRNAGIKVRVGALNGRRVDYFKGKSAIKALLSPAYAQHHGLPKITSEAEALTVLSAVRTCAFFLHVHRGAPVGRSRSSPKLLQLTPEQTVAADGYYAWVFEGSQWSTYAGALLLVLLILGGALFPVWPLVLRLGVYYLSMSVLTLVAFFLTVRLVFYLTTVVVVNPGIWLFPNLFADVGFVESFIPFWEWAQR</sequence>
<organism evidence="12 13">
    <name type="scientific">Mycena venus</name>
    <dbReference type="NCBI Taxonomy" id="2733690"/>
    <lineage>
        <taxon>Eukaryota</taxon>
        <taxon>Fungi</taxon>
        <taxon>Dikarya</taxon>
        <taxon>Basidiomycota</taxon>
        <taxon>Agaricomycotina</taxon>
        <taxon>Agaricomycetes</taxon>
        <taxon>Agaricomycetidae</taxon>
        <taxon>Agaricales</taxon>
        <taxon>Marasmiineae</taxon>
        <taxon>Mycenaceae</taxon>
        <taxon>Mycena</taxon>
    </lineage>
</organism>
<evidence type="ECO:0000256" key="11">
    <source>
        <dbReference type="SAM" id="Phobius"/>
    </source>
</evidence>
<keyword evidence="13" id="KW-1185">Reference proteome</keyword>
<gene>
    <name evidence="12" type="ORF">MVEN_02273200</name>
</gene>
<dbReference type="GO" id="GO:0031204">
    <property type="term" value="P:post-translational protein targeting to membrane, translocation"/>
    <property type="evidence" value="ECO:0007669"/>
    <property type="project" value="TreeGrafter"/>
</dbReference>
<dbReference type="EMBL" id="JACAZI010000026">
    <property type="protein sequence ID" value="KAF7334438.1"/>
    <property type="molecule type" value="Genomic_DNA"/>
</dbReference>
<dbReference type="Pfam" id="PF03839">
    <property type="entry name" value="Sec62"/>
    <property type="match status" value="1"/>
</dbReference>
<dbReference type="InterPro" id="IPR004728">
    <property type="entry name" value="Sec62"/>
</dbReference>
<evidence type="ECO:0000256" key="2">
    <source>
        <dbReference type="ARBA" id="ARBA00010604"/>
    </source>
</evidence>